<keyword evidence="3 7" id="KW-0812">Transmembrane</keyword>
<dbReference type="KEGG" id="slb:AWJ20_5025"/>
<dbReference type="PANTHER" id="PTHR13317">
    <property type="entry name" value="TRANSMEMBRANE ANTERIOR POSTERIOR TRANSFORMATION PROTEIN 1 HOMOLOG"/>
    <property type="match status" value="1"/>
</dbReference>
<organism evidence="8 9">
    <name type="scientific">Sugiyamaella lignohabitans</name>
    <dbReference type="NCBI Taxonomy" id="796027"/>
    <lineage>
        <taxon>Eukaryota</taxon>
        <taxon>Fungi</taxon>
        <taxon>Dikarya</taxon>
        <taxon>Ascomycota</taxon>
        <taxon>Saccharomycotina</taxon>
        <taxon>Dipodascomycetes</taxon>
        <taxon>Dipodascales</taxon>
        <taxon>Trichomonascaceae</taxon>
        <taxon>Sugiyamaella</taxon>
    </lineage>
</organism>
<dbReference type="GO" id="GO:0005789">
    <property type="term" value="C:endoplasmic reticulum membrane"/>
    <property type="evidence" value="ECO:0007669"/>
    <property type="project" value="TreeGrafter"/>
</dbReference>
<comment type="similarity">
    <text evidence="2">Belongs to the TAPT1 family.</text>
</comment>
<keyword evidence="9" id="KW-1185">Reference proteome</keyword>
<dbReference type="InterPro" id="IPR008010">
    <property type="entry name" value="Tatp1"/>
</dbReference>
<dbReference type="PANTHER" id="PTHR13317:SF4">
    <property type="entry name" value="TRANSMEMBRANE ANTERIOR POSTERIOR TRANSFORMATION PROTEIN 1 HOMOLOG"/>
    <property type="match status" value="1"/>
</dbReference>
<protein>
    <submittedName>
        <fullName evidence="8">Emp65p</fullName>
    </submittedName>
</protein>
<keyword evidence="5 7" id="KW-0472">Membrane</keyword>
<gene>
    <name evidence="8" type="primary">EMP65</name>
    <name evidence="8" type="ORF">AWJ20_5025</name>
</gene>
<evidence type="ECO:0000256" key="1">
    <source>
        <dbReference type="ARBA" id="ARBA00004141"/>
    </source>
</evidence>
<evidence type="ECO:0000256" key="3">
    <source>
        <dbReference type="ARBA" id="ARBA00022692"/>
    </source>
</evidence>
<evidence type="ECO:0000313" key="9">
    <source>
        <dbReference type="Proteomes" id="UP000189580"/>
    </source>
</evidence>
<dbReference type="RefSeq" id="XP_018736546.1">
    <property type="nucleotide sequence ID" value="XM_018882139.1"/>
</dbReference>
<name>A0A167EGX7_9ASCO</name>
<feature type="transmembrane region" description="Helical" evidence="7">
    <location>
        <begin position="274"/>
        <end position="294"/>
    </location>
</feature>
<dbReference type="EMBL" id="CP014502">
    <property type="protein sequence ID" value="ANB14069.1"/>
    <property type="molecule type" value="Genomic_DNA"/>
</dbReference>
<feature type="transmembrane region" description="Helical" evidence="7">
    <location>
        <begin position="559"/>
        <end position="578"/>
    </location>
</feature>
<comment type="subcellular location">
    <subcellularLocation>
        <location evidence="1">Membrane</location>
        <topology evidence="1">Multi-pass membrane protein</topology>
    </subcellularLocation>
</comment>
<dbReference type="Proteomes" id="UP000189580">
    <property type="component" value="Chromosome d"/>
</dbReference>
<dbReference type="Pfam" id="PF05346">
    <property type="entry name" value="DUF747"/>
    <property type="match status" value="1"/>
</dbReference>
<evidence type="ECO:0000256" key="5">
    <source>
        <dbReference type="ARBA" id="ARBA00023136"/>
    </source>
</evidence>
<dbReference type="AlphaFoldDB" id="A0A167EGX7"/>
<feature type="compositionally biased region" description="Basic and acidic residues" evidence="6">
    <location>
        <begin position="66"/>
        <end position="87"/>
    </location>
</feature>
<evidence type="ECO:0000256" key="6">
    <source>
        <dbReference type="SAM" id="MobiDB-lite"/>
    </source>
</evidence>
<evidence type="ECO:0000256" key="4">
    <source>
        <dbReference type="ARBA" id="ARBA00022989"/>
    </source>
</evidence>
<evidence type="ECO:0000313" key="8">
    <source>
        <dbReference type="EMBL" id="ANB14069.1"/>
    </source>
</evidence>
<dbReference type="GeneID" id="30037222"/>
<evidence type="ECO:0000256" key="7">
    <source>
        <dbReference type="SAM" id="Phobius"/>
    </source>
</evidence>
<proteinExistence type="inferred from homology"/>
<evidence type="ECO:0000256" key="2">
    <source>
        <dbReference type="ARBA" id="ARBA00008803"/>
    </source>
</evidence>
<dbReference type="OrthoDB" id="5376140at2759"/>
<reference evidence="8 9" key="1">
    <citation type="submission" date="2016-02" db="EMBL/GenBank/DDBJ databases">
        <title>Complete genome sequence and transcriptome regulation of the pentose utilising yeast Sugiyamaella lignohabitans.</title>
        <authorList>
            <person name="Bellasio M."/>
            <person name="Peymann A."/>
            <person name="Valli M."/>
            <person name="Sipitzky M."/>
            <person name="Graf A."/>
            <person name="Sauer M."/>
            <person name="Marx H."/>
            <person name="Mattanovich D."/>
        </authorList>
    </citation>
    <scope>NUCLEOTIDE SEQUENCE [LARGE SCALE GENOMIC DNA]</scope>
    <source>
        <strain evidence="8 9">CBS 10342</strain>
    </source>
</reference>
<feature type="transmembrane region" description="Helical" evidence="7">
    <location>
        <begin position="161"/>
        <end position="184"/>
    </location>
</feature>
<keyword evidence="4 7" id="KW-1133">Transmembrane helix</keyword>
<accession>A0A167EGX7</accession>
<sequence>MAKKKKSFSSSKRPTTPPRPESKASPSLAMKSDESNLNQGGIGVDAGSSQSYSHDETDQLLPSVSLEREKERDEMQTNRDGEEDRGNRKFLRQRSSVNNLRESEETNFPKRDRSGSANIRPLTLWDYLLLELGDNGLALSGQDKAEHLSNVIKIPLYLERVIFFGMLTCLDSFLYIFTILPLRIIYSFYRIIIFRASNARKSDALKGVILIVVLHSMLQLDTSRIYHNIRGQAAIKLYVMINVLEVADKLCSALGQDMIECLFSAGTLSSSWRLPVFAILVGGYFYAHCLIMLYQTITLNVAVNSYSNALLTLLLSNQFSEIKGAVFKKFEREELFQLTCADITERFQLMVILLVIGVRNAVEVSNVGLIPASWAGWNRWLGALFGPAVVVVGSEVIVDSMKHAYVTKFNSLKPKIYRKFLDVLAMDYADNALSDQIVSRRTGLPVYPLAIVSAKMLLQSYNMWIEQSTSVSVGNTSQSPTATIRLNLAKTAPPSVLNKIDIFLAKMGFWPALSSPSPTPTPSQLIETNNSSTVASFFDHFEIPFEALSILNTLVICSIIYIVLLFVKLVLGVLLLRYSTKRCAVVRRYRQNRSHKARDDYSDVKPTGVLDEKIRSGLYEPEEDVPNAKKPKYSSTSDGYGDLIGVSRFKMSSKRIW</sequence>
<feature type="compositionally biased region" description="Basic and acidic residues" evidence="6">
    <location>
        <begin position="101"/>
        <end position="114"/>
    </location>
</feature>
<feature type="region of interest" description="Disordered" evidence="6">
    <location>
        <begin position="1"/>
        <end position="114"/>
    </location>
</feature>